<feature type="repeat" description="PPR" evidence="2">
    <location>
        <begin position="92"/>
        <end position="126"/>
    </location>
</feature>
<dbReference type="InterPro" id="IPR002885">
    <property type="entry name" value="PPR_rpt"/>
</dbReference>
<keyword evidence="4" id="KW-1185">Reference proteome</keyword>
<dbReference type="InterPro" id="IPR011990">
    <property type="entry name" value="TPR-like_helical_dom_sf"/>
</dbReference>
<evidence type="ECO:0000313" key="3">
    <source>
        <dbReference type="EMBL" id="KAK6122478.1"/>
    </source>
</evidence>
<evidence type="ECO:0008006" key="5">
    <source>
        <dbReference type="Google" id="ProtNLM"/>
    </source>
</evidence>
<evidence type="ECO:0000313" key="4">
    <source>
        <dbReference type="Proteomes" id="UP001318860"/>
    </source>
</evidence>
<evidence type="ECO:0000256" key="2">
    <source>
        <dbReference type="PROSITE-ProRule" id="PRU00708"/>
    </source>
</evidence>
<sequence length="554" mass="62172">MPNGSLGEMLHRKKGGHLHWDTRYKIAGVCRRTLLDNCSSWSQLKQIHGLLTSSGLSKNDPFAWKILSFAATTASFDIDYAHRFFLQLPNPTLFHYNAVIRGFSNSKNPIKCIHIFAQMLLNGVVPDYLTYPFLAKASARLSGPKLGGCIHGRVLRSGFASDIFISNSLIHMYGSSCEIECARKMFDEMPIRNLVSWNSMLDGYAKCRDVVLMREVFDMMPERDVVSWSALVDGYVKGGNYTEALAVFGKMTVEGPKANEVTMVSVLCACSHLGALEQGRVMHRYIVENGLPLTLVLRTSLVDMYAKCGAIEEALVVFREVSTRKTDVLIWNALIGGLATHGFTSKALEIYVEMQNLGIKPDEITYLCLLSACAHGGLVKEAWKYFDCITKDGMVPKSEHYACMIDVLARAGRLTEAYQFVSQMPVEPTASMLGALFNGCINHRKLDLAEIVGKRLIDLDPGHDGRYIGLSNVYAVIRRWDEARSTRKAMESRGVRKFPGYSYVEVFGTLHRFIAHDKAHSESQEIYFMLNVIVEQMKLRTDPERQEIKAEDDI</sequence>
<dbReference type="NCBIfam" id="TIGR00756">
    <property type="entry name" value="PPR"/>
    <property type="match status" value="7"/>
</dbReference>
<dbReference type="SUPFAM" id="SSF48452">
    <property type="entry name" value="TPR-like"/>
    <property type="match status" value="1"/>
</dbReference>
<dbReference type="Pfam" id="PF13041">
    <property type="entry name" value="PPR_2"/>
    <property type="match status" value="2"/>
</dbReference>
<dbReference type="InterPro" id="IPR046960">
    <property type="entry name" value="PPR_At4g14850-like_plant"/>
</dbReference>
<dbReference type="EMBL" id="JABTTQ020002712">
    <property type="protein sequence ID" value="KAK6122478.1"/>
    <property type="molecule type" value="Genomic_DNA"/>
</dbReference>
<dbReference type="Proteomes" id="UP001318860">
    <property type="component" value="Unassembled WGS sequence"/>
</dbReference>
<feature type="repeat" description="PPR" evidence="2">
    <location>
        <begin position="193"/>
        <end position="223"/>
    </location>
</feature>
<name>A0ABR0UJK6_REHGL</name>
<gene>
    <name evidence="3" type="ORF">DH2020_043764</name>
</gene>
<proteinExistence type="predicted"/>
<feature type="repeat" description="PPR" evidence="2">
    <location>
        <begin position="327"/>
        <end position="361"/>
    </location>
</feature>
<feature type="repeat" description="PPR" evidence="2">
    <location>
        <begin position="362"/>
        <end position="396"/>
    </location>
</feature>
<feature type="repeat" description="PPR" evidence="2">
    <location>
        <begin position="224"/>
        <end position="258"/>
    </location>
</feature>
<dbReference type="Pfam" id="PF01535">
    <property type="entry name" value="PPR"/>
    <property type="match status" value="4"/>
</dbReference>
<comment type="caution">
    <text evidence="3">The sequence shown here is derived from an EMBL/GenBank/DDBJ whole genome shotgun (WGS) entry which is preliminary data.</text>
</comment>
<protein>
    <recommendedName>
        <fullName evidence="5">Pentatricopeptide repeat-containing protein</fullName>
    </recommendedName>
</protein>
<dbReference type="PROSITE" id="PS51375">
    <property type="entry name" value="PPR"/>
    <property type="match status" value="5"/>
</dbReference>
<evidence type="ECO:0000256" key="1">
    <source>
        <dbReference type="ARBA" id="ARBA00022737"/>
    </source>
</evidence>
<organism evidence="3 4">
    <name type="scientific">Rehmannia glutinosa</name>
    <name type="common">Chinese foxglove</name>
    <dbReference type="NCBI Taxonomy" id="99300"/>
    <lineage>
        <taxon>Eukaryota</taxon>
        <taxon>Viridiplantae</taxon>
        <taxon>Streptophyta</taxon>
        <taxon>Embryophyta</taxon>
        <taxon>Tracheophyta</taxon>
        <taxon>Spermatophyta</taxon>
        <taxon>Magnoliopsida</taxon>
        <taxon>eudicotyledons</taxon>
        <taxon>Gunneridae</taxon>
        <taxon>Pentapetalae</taxon>
        <taxon>asterids</taxon>
        <taxon>lamiids</taxon>
        <taxon>Lamiales</taxon>
        <taxon>Orobanchaceae</taxon>
        <taxon>Rehmannieae</taxon>
        <taxon>Rehmannia</taxon>
    </lineage>
</organism>
<reference evidence="3 4" key="1">
    <citation type="journal article" date="2021" name="Comput. Struct. Biotechnol. J.">
        <title>De novo genome assembly of the potent medicinal plant Rehmannia glutinosa using nanopore technology.</title>
        <authorList>
            <person name="Ma L."/>
            <person name="Dong C."/>
            <person name="Song C."/>
            <person name="Wang X."/>
            <person name="Zheng X."/>
            <person name="Niu Y."/>
            <person name="Chen S."/>
            <person name="Feng W."/>
        </authorList>
    </citation>
    <scope>NUCLEOTIDE SEQUENCE [LARGE SCALE GENOMIC DNA]</scope>
    <source>
        <strain evidence="3">DH-2019</strain>
    </source>
</reference>
<dbReference type="PANTHER" id="PTHR47926:SF483">
    <property type="entry name" value="TETRATRICOPEPTIDE-LIKE HELICAL DOMAIN SUPERFAMILY"/>
    <property type="match status" value="1"/>
</dbReference>
<keyword evidence="1" id="KW-0677">Repeat</keyword>
<dbReference type="Gene3D" id="1.25.40.10">
    <property type="entry name" value="Tetratricopeptide repeat domain"/>
    <property type="match status" value="3"/>
</dbReference>
<dbReference type="Pfam" id="PF20431">
    <property type="entry name" value="E_motif"/>
    <property type="match status" value="1"/>
</dbReference>
<dbReference type="PANTHER" id="PTHR47926">
    <property type="entry name" value="PENTATRICOPEPTIDE REPEAT-CONTAINING PROTEIN"/>
    <property type="match status" value="1"/>
</dbReference>
<dbReference type="InterPro" id="IPR046848">
    <property type="entry name" value="E_motif"/>
</dbReference>
<accession>A0ABR0UJK6</accession>